<dbReference type="AlphaFoldDB" id="A0A6A6EGY7"/>
<evidence type="ECO:0000313" key="4">
    <source>
        <dbReference type="Proteomes" id="UP000800200"/>
    </source>
</evidence>
<protein>
    <submittedName>
        <fullName evidence="3">Uncharacterized protein</fullName>
    </submittedName>
</protein>
<accession>A0A6A6EGY7</accession>
<gene>
    <name evidence="3" type="ORF">K469DRAFT_807992</name>
</gene>
<name>A0A6A6EGY7_9PEZI</name>
<evidence type="ECO:0000256" key="2">
    <source>
        <dbReference type="SAM" id="SignalP"/>
    </source>
</evidence>
<feature type="signal peptide" evidence="2">
    <location>
        <begin position="1"/>
        <end position="21"/>
    </location>
</feature>
<keyword evidence="4" id="KW-1185">Reference proteome</keyword>
<feature type="region of interest" description="Disordered" evidence="1">
    <location>
        <begin position="42"/>
        <end position="62"/>
    </location>
</feature>
<evidence type="ECO:0000313" key="3">
    <source>
        <dbReference type="EMBL" id="KAF2190964.1"/>
    </source>
</evidence>
<feature type="chain" id="PRO_5025445771" evidence="2">
    <location>
        <begin position="22"/>
        <end position="124"/>
    </location>
</feature>
<organism evidence="3 4">
    <name type="scientific">Zopfia rhizophila CBS 207.26</name>
    <dbReference type="NCBI Taxonomy" id="1314779"/>
    <lineage>
        <taxon>Eukaryota</taxon>
        <taxon>Fungi</taxon>
        <taxon>Dikarya</taxon>
        <taxon>Ascomycota</taxon>
        <taxon>Pezizomycotina</taxon>
        <taxon>Dothideomycetes</taxon>
        <taxon>Dothideomycetes incertae sedis</taxon>
        <taxon>Zopfiaceae</taxon>
        <taxon>Zopfia</taxon>
    </lineage>
</organism>
<feature type="compositionally biased region" description="Low complexity" evidence="1">
    <location>
        <begin position="42"/>
        <end position="57"/>
    </location>
</feature>
<dbReference type="Proteomes" id="UP000800200">
    <property type="component" value="Unassembled WGS sequence"/>
</dbReference>
<sequence length="124" mass="13782">MQLTSLFTLLLVAVLVSVVLAYPTAITRDFKHHNPRHVKTVTTTSTASITAATTPTSENAPSQEEINKLYVDGVEDDVQYYRPHQKRRCGNPGSCYVSILIVSKQKGVILIRGIVLTRVWNEAE</sequence>
<reference evidence="3" key="1">
    <citation type="journal article" date="2020" name="Stud. Mycol.">
        <title>101 Dothideomycetes genomes: a test case for predicting lifestyles and emergence of pathogens.</title>
        <authorList>
            <person name="Haridas S."/>
            <person name="Albert R."/>
            <person name="Binder M."/>
            <person name="Bloem J."/>
            <person name="Labutti K."/>
            <person name="Salamov A."/>
            <person name="Andreopoulos B."/>
            <person name="Baker S."/>
            <person name="Barry K."/>
            <person name="Bills G."/>
            <person name="Bluhm B."/>
            <person name="Cannon C."/>
            <person name="Castanera R."/>
            <person name="Culley D."/>
            <person name="Daum C."/>
            <person name="Ezra D."/>
            <person name="Gonzalez J."/>
            <person name="Henrissat B."/>
            <person name="Kuo A."/>
            <person name="Liang C."/>
            <person name="Lipzen A."/>
            <person name="Lutzoni F."/>
            <person name="Magnuson J."/>
            <person name="Mondo S."/>
            <person name="Nolan M."/>
            <person name="Ohm R."/>
            <person name="Pangilinan J."/>
            <person name="Park H.-J."/>
            <person name="Ramirez L."/>
            <person name="Alfaro M."/>
            <person name="Sun H."/>
            <person name="Tritt A."/>
            <person name="Yoshinaga Y."/>
            <person name="Zwiers L.-H."/>
            <person name="Turgeon B."/>
            <person name="Goodwin S."/>
            <person name="Spatafora J."/>
            <person name="Crous P."/>
            <person name="Grigoriev I."/>
        </authorList>
    </citation>
    <scope>NUCLEOTIDE SEQUENCE</scope>
    <source>
        <strain evidence="3">CBS 207.26</strain>
    </source>
</reference>
<keyword evidence="2" id="KW-0732">Signal</keyword>
<evidence type="ECO:0000256" key="1">
    <source>
        <dbReference type="SAM" id="MobiDB-lite"/>
    </source>
</evidence>
<dbReference type="EMBL" id="ML994617">
    <property type="protein sequence ID" value="KAF2190964.1"/>
    <property type="molecule type" value="Genomic_DNA"/>
</dbReference>
<proteinExistence type="predicted"/>